<feature type="region of interest" description="Disordered" evidence="1">
    <location>
        <begin position="806"/>
        <end position="864"/>
    </location>
</feature>
<gene>
    <name evidence="2" type="ORF">PR048_022572</name>
</gene>
<accession>A0ABQ9H1F3</accession>
<feature type="region of interest" description="Disordered" evidence="1">
    <location>
        <begin position="601"/>
        <end position="622"/>
    </location>
</feature>
<feature type="region of interest" description="Disordered" evidence="1">
    <location>
        <begin position="101"/>
        <end position="133"/>
    </location>
</feature>
<comment type="caution">
    <text evidence="2">The sequence shown here is derived from an EMBL/GenBank/DDBJ whole genome shotgun (WGS) entry which is preliminary data.</text>
</comment>
<reference evidence="2 3" key="1">
    <citation type="submission" date="2023-02" db="EMBL/GenBank/DDBJ databases">
        <title>LHISI_Scaffold_Assembly.</title>
        <authorList>
            <person name="Stuart O.P."/>
            <person name="Cleave R."/>
            <person name="Magrath M.J.L."/>
            <person name="Mikheyev A.S."/>
        </authorList>
    </citation>
    <scope>NUCLEOTIDE SEQUENCE [LARGE SCALE GENOMIC DNA]</scope>
    <source>
        <strain evidence="2">Daus_M_001</strain>
        <tissue evidence="2">Leg muscle</tissue>
    </source>
</reference>
<dbReference type="EMBL" id="JARBHB010000008">
    <property type="protein sequence ID" value="KAJ8878105.1"/>
    <property type="molecule type" value="Genomic_DNA"/>
</dbReference>
<evidence type="ECO:0008006" key="4">
    <source>
        <dbReference type="Google" id="ProtNLM"/>
    </source>
</evidence>
<feature type="region of interest" description="Disordered" evidence="1">
    <location>
        <begin position="1"/>
        <end position="27"/>
    </location>
</feature>
<feature type="compositionally biased region" description="Acidic residues" evidence="1">
    <location>
        <begin position="827"/>
        <end position="858"/>
    </location>
</feature>
<feature type="compositionally biased region" description="Polar residues" evidence="1">
    <location>
        <begin position="612"/>
        <end position="622"/>
    </location>
</feature>
<dbReference type="Proteomes" id="UP001159363">
    <property type="component" value="Chromosome 7"/>
</dbReference>
<organism evidence="2 3">
    <name type="scientific">Dryococelus australis</name>
    <dbReference type="NCBI Taxonomy" id="614101"/>
    <lineage>
        <taxon>Eukaryota</taxon>
        <taxon>Metazoa</taxon>
        <taxon>Ecdysozoa</taxon>
        <taxon>Arthropoda</taxon>
        <taxon>Hexapoda</taxon>
        <taxon>Insecta</taxon>
        <taxon>Pterygota</taxon>
        <taxon>Neoptera</taxon>
        <taxon>Polyneoptera</taxon>
        <taxon>Phasmatodea</taxon>
        <taxon>Verophasmatodea</taxon>
        <taxon>Anareolatae</taxon>
        <taxon>Phasmatidae</taxon>
        <taxon>Eurycanthinae</taxon>
        <taxon>Dryococelus</taxon>
    </lineage>
</organism>
<evidence type="ECO:0000313" key="3">
    <source>
        <dbReference type="Proteomes" id="UP001159363"/>
    </source>
</evidence>
<sequence length="1146" mass="127898">MSSVTDDDDEINHERSAFKKQNPHWPSEMEWQLHTRITANKERKLPDMCTHVLCVQRNYETCICWRDEESLLTEAAKITPPSLTAIMDSSGQNPRPFFSHKPSSHHAGGNVQRRGVGATPECKGGVNGRSPRKPVGTSSIVCTIPTCENPGAATTGNRTQFAMMEHESCSRYARKVPYSVTGGAIFILWRCFHKVNAMRGDAHILGEFQGGYSKILLALGQFFLRYWSSAFVGRQCGGFWANDNYVTQLLNVSDSRVKNSILYAPNTSLSIAIDCCLLEKTFTYLTGPLRIRKHQHGSYVIRVQTVAERFFWSPPTKANRVQSPAVSLSDFRNWESCCTMPLVSREFSCGSYFSLRRCIVALLHSHLISPSSALETSMLIKNLHSPLQSHTGQQCYESSSTNHLIPYSSSTSREYSLTCNSQSDTRAVYTFSRSQRETNFAGFTKEMFGEELIIAYSGLAHATPSGDCTAANSRIYRNSNKNINSILFFGHSFVSVTSSRCYTSSFTYKNLFHFCMVKRSTSTRCGRDKFLRDCDTAWRTIEHSSSRPGTLVYEHVYGRIPPQDIQPCPGQRPPPPSVSCNECPPPTRPLVARPNNSFIPRASGSKLRTLPTAPNKTVISPTPSSPTAVIVLSLPPTLFFARVAGHTLTSSRNKNMARGGCNPREATSELGKPCNTSNTKHIFRGSVFFAKKINRGDIHFKGTTVCGTDCSTVCGAYCGADCGAYCGADCDACGSDCEGPVWQESVVCVKCDYDFKLSEELHYGNWHMQFMQGDTLKEHTEICKDLSYESQLVMSLIPSAASMALNTDDDSAATPTNKSSHGTENETGGEDDHEDSIDDNDYENSIDEVSDENDDDSLDVSTYPTNEFPSTSYVKKAEGVNNVRCIFLKDPTVLVDRLKYLIDFQKRWNFSHIVEISSIIDELKDRAAKPQLMEYPRVDWKARPFVSRHAPHVNGDSPTREFEVCPCDEANCNQQHYIVFRGGLPTGLVPGSEDKFEVSFLSPSLKQHLLRCSAGMEERGKWETPKENPMTTGIVQYDINIGLRKSGSEPTALLKLYLEAIPLSPVNEAELNLRNYIKATTFRIRGLIQDSLSHNFLYRTHSDNVRIWSQCKTRVANASDLRYALHMDKMLPPNIAEARVINAILT</sequence>
<keyword evidence="3" id="KW-1185">Reference proteome</keyword>
<evidence type="ECO:0000256" key="1">
    <source>
        <dbReference type="SAM" id="MobiDB-lite"/>
    </source>
</evidence>
<proteinExistence type="predicted"/>
<feature type="compositionally biased region" description="Polar residues" evidence="1">
    <location>
        <begin position="813"/>
        <end position="826"/>
    </location>
</feature>
<feature type="compositionally biased region" description="Acidic residues" evidence="1">
    <location>
        <begin position="1"/>
        <end position="11"/>
    </location>
</feature>
<evidence type="ECO:0000313" key="2">
    <source>
        <dbReference type="EMBL" id="KAJ8878105.1"/>
    </source>
</evidence>
<name>A0ABQ9H1F3_9NEOP</name>
<protein>
    <recommendedName>
        <fullName evidence="4">C2H2-type domain-containing protein</fullName>
    </recommendedName>
</protein>